<dbReference type="SUPFAM" id="SSF46689">
    <property type="entry name" value="Homeodomain-like"/>
    <property type="match status" value="1"/>
</dbReference>
<reference evidence="7 8" key="1">
    <citation type="submission" date="2020-07" db="EMBL/GenBank/DDBJ databases">
        <title>Sequencing the genomes of 1000 actinobacteria strains.</title>
        <authorList>
            <person name="Klenk H.-P."/>
        </authorList>
    </citation>
    <scope>NUCLEOTIDE SEQUENCE [LARGE SCALE GENOMIC DNA]</scope>
    <source>
        <strain evidence="7 8">DSM 19663</strain>
    </source>
</reference>
<evidence type="ECO:0000313" key="8">
    <source>
        <dbReference type="Proteomes" id="UP000585905"/>
    </source>
</evidence>
<evidence type="ECO:0000256" key="4">
    <source>
        <dbReference type="ARBA" id="ARBA00023163"/>
    </source>
</evidence>
<dbReference type="PANTHER" id="PTHR30055:SF234">
    <property type="entry name" value="HTH-TYPE TRANSCRIPTIONAL REGULATOR BETI"/>
    <property type="match status" value="1"/>
</dbReference>
<comment type="caution">
    <text evidence="7">The sequence shown here is derived from an EMBL/GenBank/DDBJ whole genome shotgun (WGS) entry which is preliminary data.</text>
</comment>
<dbReference type="RefSeq" id="WP_182491224.1">
    <property type="nucleotide sequence ID" value="NZ_BAAAOV010000018.1"/>
</dbReference>
<dbReference type="InterPro" id="IPR036271">
    <property type="entry name" value="Tet_transcr_reg_TetR-rel_C_sf"/>
</dbReference>
<dbReference type="Gene3D" id="1.10.357.10">
    <property type="entry name" value="Tetracycline Repressor, domain 2"/>
    <property type="match status" value="1"/>
</dbReference>
<dbReference type="Proteomes" id="UP000585905">
    <property type="component" value="Unassembled WGS sequence"/>
</dbReference>
<dbReference type="Pfam" id="PF00440">
    <property type="entry name" value="TetR_N"/>
    <property type="match status" value="1"/>
</dbReference>
<evidence type="ECO:0000256" key="2">
    <source>
        <dbReference type="ARBA" id="ARBA00023015"/>
    </source>
</evidence>
<gene>
    <name evidence="7" type="ORF">FHX53_002033</name>
</gene>
<evidence type="ECO:0000313" key="7">
    <source>
        <dbReference type="EMBL" id="MBA8848429.1"/>
    </source>
</evidence>
<protein>
    <submittedName>
        <fullName evidence="7">AcrR family transcriptional regulator</fullName>
    </submittedName>
</protein>
<dbReference type="InterPro" id="IPR050109">
    <property type="entry name" value="HTH-type_TetR-like_transc_reg"/>
</dbReference>
<dbReference type="Pfam" id="PF13977">
    <property type="entry name" value="TetR_C_6"/>
    <property type="match status" value="1"/>
</dbReference>
<name>A0A839E6Z1_9MICO</name>
<evidence type="ECO:0000256" key="3">
    <source>
        <dbReference type="ARBA" id="ARBA00023125"/>
    </source>
</evidence>
<dbReference type="InterPro" id="IPR009057">
    <property type="entry name" value="Homeodomain-like_sf"/>
</dbReference>
<dbReference type="GO" id="GO:0000976">
    <property type="term" value="F:transcription cis-regulatory region binding"/>
    <property type="evidence" value="ECO:0007669"/>
    <property type="project" value="TreeGrafter"/>
</dbReference>
<feature type="domain" description="HTH tetR-type" evidence="6">
    <location>
        <begin position="8"/>
        <end position="68"/>
    </location>
</feature>
<evidence type="ECO:0000256" key="5">
    <source>
        <dbReference type="PROSITE-ProRule" id="PRU00335"/>
    </source>
</evidence>
<dbReference type="PANTHER" id="PTHR30055">
    <property type="entry name" value="HTH-TYPE TRANSCRIPTIONAL REGULATOR RUTR"/>
    <property type="match status" value="1"/>
</dbReference>
<keyword evidence="4" id="KW-0804">Transcription</keyword>
<dbReference type="SUPFAM" id="SSF48498">
    <property type="entry name" value="Tetracyclin repressor-like, C-terminal domain"/>
    <property type="match status" value="1"/>
</dbReference>
<proteinExistence type="predicted"/>
<keyword evidence="2" id="KW-0805">Transcription regulation</keyword>
<keyword evidence="1" id="KW-0678">Repressor</keyword>
<dbReference type="GO" id="GO:0003700">
    <property type="term" value="F:DNA-binding transcription factor activity"/>
    <property type="evidence" value="ECO:0007669"/>
    <property type="project" value="TreeGrafter"/>
</dbReference>
<dbReference type="PRINTS" id="PR00455">
    <property type="entry name" value="HTHTETR"/>
</dbReference>
<evidence type="ECO:0000256" key="1">
    <source>
        <dbReference type="ARBA" id="ARBA00022491"/>
    </source>
</evidence>
<dbReference type="InterPro" id="IPR039538">
    <property type="entry name" value="BetI_C"/>
</dbReference>
<dbReference type="PROSITE" id="PS50977">
    <property type="entry name" value="HTH_TETR_2"/>
    <property type="match status" value="1"/>
</dbReference>
<keyword evidence="3 5" id="KW-0238">DNA-binding</keyword>
<evidence type="ECO:0000259" key="6">
    <source>
        <dbReference type="PROSITE" id="PS50977"/>
    </source>
</evidence>
<feature type="DNA-binding region" description="H-T-H motif" evidence="5">
    <location>
        <begin position="31"/>
        <end position="50"/>
    </location>
</feature>
<dbReference type="InterPro" id="IPR001647">
    <property type="entry name" value="HTH_TetR"/>
</dbReference>
<organism evidence="7 8">
    <name type="scientific">Microcella alkalica</name>
    <dbReference type="NCBI Taxonomy" id="355930"/>
    <lineage>
        <taxon>Bacteria</taxon>
        <taxon>Bacillati</taxon>
        <taxon>Actinomycetota</taxon>
        <taxon>Actinomycetes</taxon>
        <taxon>Micrococcales</taxon>
        <taxon>Microbacteriaceae</taxon>
        <taxon>Microcella</taxon>
    </lineage>
</organism>
<sequence length="208" mass="22070">MAERKSSEERREQIIGATMRLVARKGFASVTLRDVAAEVGIVHGLIRHYFVSRDELVAAAFDHAVTAELASDEAMLSGVDPIAALAAWFKTTPEDHYLVWIDAWSEAPRNPALAAAVARHHRDCERILAAVIRRAVAAGAASSVDVDADSRMLTALADGMAVQHHAMGMVDAAAADEVVFGAVEARLAIAPGTLAAADRAPARGQWLG</sequence>
<accession>A0A839E6Z1</accession>
<dbReference type="EMBL" id="JACGWX010000005">
    <property type="protein sequence ID" value="MBA8848429.1"/>
    <property type="molecule type" value="Genomic_DNA"/>
</dbReference>
<keyword evidence="8" id="KW-1185">Reference proteome</keyword>
<dbReference type="AlphaFoldDB" id="A0A839E6Z1"/>